<dbReference type="RefSeq" id="XP_013757716.1">
    <property type="nucleotide sequence ID" value="XM_013902262.1"/>
</dbReference>
<dbReference type="EMBL" id="GL349456">
    <property type="protein sequence ID" value="KNC49609.1"/>
    <property type="molecule type" value="Genomic_DNA"/>
</dbReference>
<feature type="compositionally biased region" description="Low complexity" evidence="1">
    <location>
        <begin position="168"/>
        <end position="180"/>
    </location>
</feature>
<keyword evidence="2" id="KW-0812">Transmembrane</keyword>
<reference evidence="3 4" key="1">
    <citation type="submission" date="2010-05" db="EMBL/GenBank/DDBJ databases">
        <title>The Genome Sequence of Thecamonas trahens ATCC 50062.</title>
        <authorList>
            <consortium name="The Broad Institute Genome Sequencing Platform"/>
            <person name="Russ C."/>
            <person name="Cuomo C."/>
            <person name="Shea T."/>
            <person name="Young S.K."/>
            <person name="Zeng Q."/>
            <person name="Koehrsen M."/>
            <person name="Haas B."/>
            <person name="Borodovsky M."/>
            <person name="Guigo R."/>
            <person name="Alvarado L."/>
            <person name="Berlin A."/>
            <person name="Bochicchio J."/>
            <person name="Borenstein D."/>
            <person name="Chapman S."/>
            <person name="Chen Z."/>
            <person name="Freedman E."/>
            <person name="Gellesch M."/>
            <person name="Goldberg J."/>
            <person name="Griggs A."/>
            <person name="Gujja S."/>
            <person name="Heilman E."/>
            <person name="Heiman D."/>
            <person name="Hepburn T."/>
            <person name="Howarth C."/>
            <person name="Jen D."/>
            <person name="Larson L."/>
            <person name="Mehta T."/>
            <person name="Park D."/>
            <person name="Pearson M."/>
            <person name="Roberts A."/>
            <person name="Saif S."/>
            <person name="Shenoy N."/>
            <person name="Sisk P."/>
            <person name="Stolte C."/>
            <person name="Sykes S."/>
            <person name="Thomson T."/>
            <person name="Walk T."/>
            <person name="White J."/>
            <person name="Yandava C."/>
            <person name="Burger G."/>
            <person name="Gray M.W."/>
            <person name="Holland P.W.H."/>
            <person name="King N."/>
            <person name="Lang F.B.F."/>
            <person name="Roger A.J."/>
            <person name="Ruiz-Trillo I."/>
            <person name="Lander E."/>
            <person name="Nusbaum C."/>
        </authorList>
    </citation>
    <scope>NUCLEOTIDE SEQUENCE [LARGE SCALE GENOMIC DNA]</scope>
    <source>
        <strain evidence="3 4">ATCC 50062</strain>
    </source>
</reference>
<gene>
    <name evidence="3" type="ORF">AMSG_05649</name>
</gene>
<proteinExistence type="predicted"/>
<feature type="region of interest" description="Disordered" evidence="1">
    <location>
        <begin position="152"/>
        <end position="185"/>
    </location>
</feature>
<keyword evidence="2" id="KW-1133">Transmembrane helix</keyword>
<organism evidence="3 4">
    <name type="scientific">Thecamonas trahens ATCC 50062</name>
    <dbReference type="NCBI Taxonomy" id="461836"/>
    <lineage>
        <taxon>Eukaryota</taxon>
        <taxon>Apusozoa</taxon>
        <taxon>Apusomonadida</taxon>
        <taxon>Apusomonadidae</taxon>
        <taxon>Thecamonas</taxon>
    </lineage>
</organism>
<sequence>MADYVQLELDHAEVKTRVLEVWTAPESGKDSAGTRAVLLATVTVVLARVEAGGRRNGTCFHQENGLDVRRKWVGSFVFDLPPTAAVAALMVAGSATPAVVVALPPVAVAGPVIRLGPVRIVDRGRDGDRIALVVVAAGAVAVGLGAGGCARRGRRPAVSAEETSTVGAAETATDANAEATGSSETPMVVIEGGRRQYNSLASYAGGWGSGGDGRSRMRFIQMAVPPQYNVEYTTGRDGDEHDSLFR</sequence>
<dbReference type="AlphaFoldDB" id="A0A0L0DB95"/>
<evidence type="ECO:0000256" key="2">
    <source>
        <dbReference type="SAM" id="Phobius"/>
    </source>
</evidence>
<dbReference type="GeneID" id="25565016"/>
<feature type="transmembrane region" description="Helical" evidence="2">
    <location>
        <begin position="130"/>
        <end position="148"/>
    </location>
</feature>
<accession>A0A0L0DB95</accession>
<evidence type="ECO:0000313" key="4">
    <source>
        <dbReference type="Proteomes" id="UP000054408"/>
    </source>
</evidence>
<keyword evidence="4" id="KW-1185">Reference proteome</keyword>
<evidence type="ECO:0000313" key="3">
    <source>
        <dbReference type="EMBL" id="KNC49609.1"/>
    </source>
</evidence>
<dbReference type="Proteomes" id="UP000054408">
    <property type="component" value="Unassembled WGS sequence"/>
</dbReference>
<protein>
    <submittedName>
        <fullName evidence="3">Uncharacterized protein</fullName>
    </submittedName>
</protein>
<name>A0A0L0DB95_THETB</name>
<evidence type="ECO:0000256" key="1">
    <source>
        <dbReference type="SAM" id="MobiDB-lite"/>
    </source>
</evidence>
<feature type="transmembrane region" description="Helical" evidence="2">
    <location>
        <begin position="84"/>
        <end position="109"/>
    </location>
</feature>
<keyword evidence="2" id="KW-0472">Membrane</keyword>